<evidence type="ECO:0000313" key="1">
    <source>
        <dbReference type="EMBL" id="CEK70379.1"/>
    </source>
</evidence>
<dbReference type="AlphaFoldDB" id="A0A0B6ZNZ0"/>
<accession>A0A0B6ZNZ0</accession>
<protein>
    <submittedName>
        <fullName evidence="1">Uncharacterized protein</fullName>
    </submittedName>
</protein>
<reference evidence="1" key="1">
    <citation type="submission" date="2014-12" db="EMBL/GenBank/DDBJ databases">
        <title>Insight into the proteome of Arion vulgaris.</title>
        <authorList>
            <person name="Aradska J."/>
            <person name="Bulat T."/>
            <person name="Smidak R."/>
            <person name="Sarate P."/>
            <person name="Gangsoo J."/>
            <person name="Sialana F."/>
            <person name="Bilban M."/>
            <person name="Lubec G."/>
        </authorList>
    </citation>
    <scope>NUCLEOTIDE SEQUENCE</scope>
    <source>
        <tissue evidence="1">Skin</tissue>
    </source>
</reference>
<organism evidence="1">
    <name type="scientific">Arion vulgaris</name>
    <dbReference type="NCBI Taxonomy" id="1028688"/>
    <lineage>
        <taxon>Eukaryota</taxon>
        <taxon>Metazoa</taxon>
        <taxon>Spiralia</taxon>
        <taxon>Lophotrochozoa</taxon>
        <taxon>Mollusca</taxon>
        <taxon>Gastropoda</taxon>
        <taxon>Heterobranchia</taxon>
        <taxon>Euthyneura</taxon>
        <taxon>Panpulmonata</taxon>
        <taxon>Eupulmonata</taxon>
        <taxon>Stylommatophora</taxon>
        <taxon>Helicina</taxon>
        <taxon>Arionoidea</taxon>
        <taxon>Arionidae</taxon>
        <taxon>Arion</taxon>
    </lineage>
</organism>
<sequence length="69" mass="8361">LGRDINRAIKLIVEYSRQPKKQFQEERGKTRYHTSPTHFRNYQKNWLQHGTLQKTNHHNKTTLCNSKQK</sequence>
<proteinExistence type="predicted"/>
<dbReference type="EMBL" id="HACG01023514">
    <property type="protein sequence ID" value="CEK70379.1"/>
    <property type="molecule type" value="Transcribed_RNA"/>
</dbReference>
<feature type="non-terminal residue" evidence="1">
    <location>
        <position position="69"/>
    </location>
</feature>
<gene>
    <name evidence="1" type="primary">ORF73889</name>
</gene>
<name>A0A0B6ZNZ0_9EUPU</name>
<feature type="non-terminal residue" evidence="1">
    <location>
        <position position="1"/>
    </location>
</feature>